<dbReference type="Proteomes" id="UP000031967">
    <property type="component" value="Unassembled WGS sequence"/>
</dbReference>
<comment type="similarity">
    <text evidence="1">Belongs to the short-chain dehydrogenases/reductases (SDR) family.</text>
</comment>
<dbReference type="EMBL" id="JXAK01000014">
    <property type="protein sequence ID" value="KIL40996.1"/>
    <property type="molecule type" value="Genomic_DNA"/>
</dbReference>
<organism evidence="3 4">
    <name type="scientific">Gordoniibacillus kamchatkensis</name>
    <dbReference type="NCBI Taxonomy" id="1590651"/>
    <lineage>
        <taxon>Bacteria</taxon>
        <taxon>Bacillati</taxon>
        <taxon>Bacillota</taxon>
        <taxon>Bacilli</taxon>
        <taxon>Bacillales</taxon>
        <taxon>Paenibacillaceae</taxon>
        <taxon>Gordoniibacillus</taxon>
    </lineage>
</organism>
<proteinExistence type="inferred from homology"/>
<evidence type="ECO:0000313" key="4">
    <source>
        <dbReference type="Proteomes" id="UP000031967"/>
    </source>
</evidence>
<dbReference type="SUPFAM" id="SSF51735">
    <property type="entry name" value="NAD(P)-binding Rossmann-fold domains"/>
    <property type="match status" value="1"/>
</dbReference>
<keyword evidence="4" id="KW-1185">Reference proteome</keyword>
<dbReference type="PRINTS" id="PR00081">
    <property type="entry name" value="GDHRDH"/>
</dbReference>
<protein>
    <submittedName>
        <fullName evidence="3">Uncharacterized protein</fullName>
    </submittedName>
</protein>
<evidence type="ECO:0000313" key="3">
    <source>
        <dbReference type="EMBL" id="KIL40996.1"/>
    </source>
</evidence>
<comment type="caution">
    <text evidence="3">The sequence shown here is derived from an EMBL/GenBank/DDBJ whole genome shotgun (WGS) entry which is preliminary data.</text>
</comment>
<dbReference type="Gene3D" id="3.40.50.720">
    <property type="entry name" value="NAD(P)-binding Rossmann-like Domain"/>
    <property type="match status" value="1"/>
</dbReference>
<dbReference type="InterPro" id="IPR020904">
    <property type="entry name" value="Sc_DH/Rdtase_CS"/>
</dbReference>
<dbReference type="RefSeq" id="WP_041047470.1">
    <property type="nucleotide sequence ID" value="NZ_JXAK01000014.1"/>
</dbReference>
<evidence type="ECO:0000256" key="2">
    <source>
        <dbReference type="ARBA" id="ARBA00023002"/>
    </source>
</evidence>
<accession>A0ABR5AIY7</accession>
<dbReference type="PANTHER" id="PTHR24321">
    <property type="entry name" value="DEHYDROGENASES, SHORT CHAIN"/>
    <property type="match status" value="1"/>
</dbReference>
<reference evidence="3 4" key="1">
    <citation type="submission" date="2014-12" db="EMBL/GenBank/DDBJ databases">
        <title>Draft genome sequence of Paenibacillus kamchatkensis strain B-2647.</title>
        <authorList>
            <person name="Karlyshev A.V."/>
            <person name="Kudryashova E.B."/>
        </authorList>
    </citation>
    <scope>NUCLEOTIDE SEQUENCE [LARGE SCALE GENOMIC DNA]</scope>
    <source>
        <strain evidence="3 4">VKM B-2647</strain>
    </source>
</reference>
<dbReference type="InterPro" id="IPR002347">
    <property type="entry name" value="SDR_fam"/>
</dbReference>
<evidence type="ECO:0000256" key="1">
    <source>
        <dbReference type="ARBA" id="ARBA00006484"/>
    </source>
</evidence>
<dbReference type="CDD" id="cd05233">
    <property type="entry name" value="SDR_c"/>
    <property type="match status" value="1"/>
</dbReference>
<dbReference type="PROSITE" id="PS00061">
    <property type="entry name" value="ADH_SHORT"/>
    <property type="match status" value="1"/>
</dbReference>
<name>A0ABR5AIY7_9BACL</name>
<sequence>MKEAIDFTGRTVVVTGAAQGIGAAIAERFLRLGAAAVAADADERGEHTAAGWRQAGYAARFVRCDVSREADVRSMVAYAEQEFGGIDVLVNNAGIFPRSDPFEMEEAFWDRVMGVNLKGAYLACRAAAAGMIRRGRGCIVNIGSLHASKGAPDTLAYAISKGGLVTLTRNLAATLAPHSIRVNCVHPGWVASEGELARLRALGEDAEQLQHANRRMPMGRMQTGADIADAVAFIASDWAEQITGQQLTVDGGLSLGKL</sequence>
<keyword evidence="2" id="KW-0560">Oxidoreductase</keyword>
<dbReference type="PANTHER" id="PTHR24321:SF8">
    <property type="entry name" value="ESTRADIOL 17-BETA-DEHYDROGENASE 8-RELATED"/>
    <property type="match status" value="1"/>
</dbReference>
<gene>
    <name evidence="3" type="ORF">SD70_10310</name>
</gene>
<dbReference type="NCBIfam" id="NF005559">
    <property type="entry name" value="PRK07231.1"/>
    <property type="match status" value="1"/>
</dbReference>
<dbReference type="PRINTS" id="PR00080">
    <property type="entry name" value="SDRFAMILY"/>
</dbReference>
<dbReference type="Pfam" id="PF13561">
    <property type="entry name" value="adh_short_C2"/>
    <property type="match status" value="1"/>
</dbReference>
<dbReference type="InterPro" id="IPR036291">
    <property type="entry name" value="NAD(P)-bd_dom_sf"/>
</dbReference>